<organism evidence="2 3">
    <name type="scientific">Brassica cretica</name>
    <name type="common">Mustard</name>
    <dbReference type="NCBI Taxonomy" id="69181"/>
    <lineage>
        <taxon>Eukaryota</taxon>
        <taxon>Viridiplantae</taxon>
        <taxon>Streptophyta</taxon>
        <taxon>Embryophyta</taxon>
        <taxon>Tracheophyta</taxon>
        <taxon>Spermatophyta</taxon>
        <taxon>Magnoliopsida</taxon>
        <taxon>eudicotyledons</taxon>
        <taxon>Gunneridae</taxon>
        <taxon>Pentapetalae</taxon>
        <taxon>rosids</taxon>
        <taxon>malvids</taxon>
        <taxon>Brassicales</taxon>
        <taxon>Brassicaceae</taxon>
        <taxon>Brassiceae</taxon>
        <taxon>Brassica</taxon>
    </lineage>
</organism>
<accession>A0ABQ7EWW9</accession>
<name>A0ABQ7EWW9_BRACR</name>
<evidence type="ECO:0000313" key="3">
    <source>
        <dbReference type="Proteomes" id="UP000266723"/>
    </source>
</evidence>
<dbReference type="EMBL" id="QGKV02000297">
    <property type="protein sequence ID" value="KAF3607309.1"/>
    <property type="molecule type" value="Genomic_DNA"/>
</dbReference>
<evidence type="ECO:0000313" key="2">
    <source>
        <dbReference type="EMBL" id="KAF3607309.1"/>
    </source>
</evidence>
<feature type="region of interest" description="Disordered" evidence="1">
    <location>
        <begin position="101"/>
        <end position="120"/>
    </location>
</feature>
<keyword evidence="3" id="KW-1185">Reference proteome</keyword>
<protein>
    <submittedName>
        <fullName evidence="2">Uncharacterized protein</fullName>
    </submittedName>
</protein>
<sequence length="281" mass="32150">MDIRRVLERASRDEPSYICLPEHANLFTQTKLVPEIYTKDEINEMLYGVCGEQEKNKEAFKMKLDETSYLPAPETAPELEPETEEELEREMEPCAALEPCAELEPETEEESPTEPPPVMTLDPQTEPCAALDSELVPDTETCSAAEDLAVVRRRRNLVRRGEYTRRSPRQSCHHRRRQYAYLLHTTSRRYPLPPLHSLPRLPLLGCPKGARLLGPRISSSSSYVFEGLLVEFSPSPVSPRLLMLLERVLQASKPLLTLNPHGYLPLIRRERVLSNTARFFD</sequence>
<dbReference type="Proteomes" id="UP000266723">
    <property type="component" value="Unassembled WGS sequence"/>
</dbReference>
<feature type="compositionally biased region" description="Acidic residues" evidence="1">
    <location>
        <begin position="101"/>
        <end position="112"/>
    </location>
</feature>
<comment type="caution">
    <text evidence="2">The sequence shown here is derived from an EMBL/GenBank/DDBJ whole genome shotgun (WGS) entry which is preliminary data.</text>
</comment>
<reference evidence="2 3" key="1">
    <citation type="journal article" date="2020" name="BMC Genomics">
        <title>Intraspecific diversification of the crop wild relative Brassica cretica Lam. using demographic model selection.</title>
        <authorList>
            <person name="Kioukis A."/>
            <person name="Michalopoulou V.A."/>
            <person name="Briers L."/>
            <person name="Pirintsos S."/>
            <person name="Studholme D.J."/>
            <person name="Pavlidis P."/>
            <person name="Sarris P.F."/>
        </authorList>
    </citation>
    <scope>NUCLEOTIDE SEQUENCE [LARGE SCALE GENOMIC DNA]</scope>
    <source>
        <strain evidence="3">cv. PFS-1207/04</strain>
    </source>
</reference>
<gene>
    <name evidence="2" type="ORF">DY000_02046586</name>
</gene>
<proteinExistence type="predicted"/>
<evidence type="ECO:0000256" key="1">
    <source>
        <dbReference type="SAM" id="MobiDB-lite"/>
    </source>
</evidence>